<name>A0A1E4SX38_9ASCO</name>
<dbReference type="EMBL" id="KV453859">
    <property type="protein sequence ID" value="ODV84044.1"/>
    <property type="molecule type" value="Genomic_DNA"/>
</dbReference>
<accession>A0A1E4SX38</accession>
<feature type="compositionally biased region" description="Polar residues" evidence="1">
    <location>
        <begin position="73"/>
        <end position="90"/>
    </location>
</feature>
<gene>
    <name evidence="2" type="ORF">CANARDRAFT_29493</name>
</gene>
<feature type="region of interest" description="Disordered" evidence="1">
    <location>
        <begin position="73"/>
        <end position="104"/>
    </location>
</feature>
<evidence type="ECO:0000313" key="3">
    <source>
        <dbReference type="Proteomes" id="UP000094801"/>
    </source>
</evidence>
<feature type="region of interest" description="Disordered" evidence="1">
    <location>
        <begin position="1"/>
        <end position="24"/>
    </location>
</feature>
<dbReference type="Proteomes" id="UP000094801">
    <property type="component" value="Unassembled WGS sequence"/>
</dbReference>
<feature type="compositionally biased region" description="Gly residues" evidence="1">
    <location>
        <begin position="93"/>
        <end position="103"/>
    </location>
</feature>
<keyword evidence="3" id="KW-1185">Reference proteome</keyword>
<dbReference type="GO" id="GO:0006338">
    <property type="term" value="P:chromatin remodeling"/>
    <property type="evidence" value="ECO:0007669"/>
    <property type="project" value="InterPro"/>
</dbReference>
<organism evidence="2 3">
    <name type="scientific">[Candida] arabinofermentans NRRL YB-2248</name>
    <dbReference type="NCBI Taxonomy" id="983967"/>
    <lineage>
        <taxon>Eukaryota</taxon>
        <taxon>Fungi</taxon>
        <taxon>Dikarya</taxon>
        <taxon>Ascomycota</taxon>
        <taxon>Saccharomycotina</taxon>
        <taxon>Pichiomycetes</taxon>
        <taxon>Pichiales</taxon>
        <taxon>Pichiaceae</taxon>
        <taxon>Ogataea</taxon>
        <taxon>Ogataea/Candida clade</taxon>
    </lineage>
</organism>
<dbReference type="Pfam" id="PF09510">
    <property type="entry name" value="Rtt102p"/>
    <property type="match status" value="1"/>
</dbReference>
<dbReference type="GO" id="GO:0016514">
    <property type="term" value="C:SWI/SNF complex"/>
    <property type="evidence" value="ECO:0007669"/>
    <property type="project" value="InterPro"/>
</dbReference>
<sequence length="264" mass="27637">MSLRKSLYKQQQTRSIPGSSTSSYVNLTELAGSNGVGGVSSSSNNDNNAKYWVKDWYDPIKYNNNASSSFGAITPVDSNSTPQGTPQPSSNGTGNGNGNGNGNGEVKTYGYHFKAWVYTSNPNVEFNDCEDDEKDTLIDLSNYGYMSVKSGNSIGGGDSSNGGVNGSGLTDADIKSAVGGTGGSGLFSSSAAHAMKEEQAKKEEAKVDVETPVETPLETPVEPTPVETPVEPTPIETPAEVTPVVETPAAQVKDDEGDVKMSED</sequence>
<feature type="compositionally biased region" description="Basic and acidic residues" evidence="1">
    <location>
        <begin position="252"/>
        <end position="264"/>
    </location>
</feature>
<feature type="compositionally biased region" description="Polar residues" evidence="1">
    <location>
        <begin position="8"/>
        <end position="24"/>
    </location>
</feature>
<dbReference type="InterPro" id="IPR018304">
    <property type="entry name" value="Rtt102"/>
</dbReference>
<reference evidence="3" key="1">
    <citation type="submission" date="2016-04" db="EMBL/GenBank/DDBJ databases">
        <title>Comparative genomics of biotechnologically important yeasts.</title>
        <authorList>
            <consortium name="DOE Joint Genome Institute"/>
            <person name="Riley R."/>
            <person name="Haridas S."/>
            <person name="Wolfe K.H."/>
            <person name="Lopes M.R."/>
            <person name="Hittinger C.T."/>
            <person name="Goker M."/>
            <person name="Salamov A."/>
            <person name="Wisecaver J."/>
            <person name="Long T.M."/>
            <person name="Aerts A.L."/>
            <person name="Barry K."/>
            <person name="Choi C."/>
            <person name="Clum A."/>
            <person name="Coughlan A.Y."/>
            <person name="Deshpande S."/>
            <person name="Douglass A.P."/>
            <person name="Hanson S.J."/>
            <person name="Klenk H.-P."/>
            <person name="Labutti K."/>
            <person name="Lapidus A."/>
            <person name="Lindquist E."/>
            <person name="Lipzen A."/>
            <person name="Meier-Kolthoff J.P."/>
            <person name="Ohm R.A."/>
            <person name="Otillar R.P."/>
            <person name="Pangilinan J."/>
            <person name="Peng Y."/>
            <person name="Rokas A."/>
            <person name="Rosa C.A."/>
            <person name="Scheuner C."/>
            <person name="Sibirny A.A."/>
            <person name="Slot J.C."/>
            <person name="Stielow J.B."/>
            <person name="Sun H."/>
            <person name="Kurtzman C.P."/>
            <person name="Blackwell M."/>
            <person name="Grigoriev I.V."/>
            <person name="Jeffries T.W."/>
        </authorList>
    </citation>
    <scope>NUCLEOTIDE SEQUENCE [LARGE SCALE GENOMIC DNA]</scope>
    <source>
        <strain evidence="3">NRRL YB-2248</strain>
    </source>
</reference>
<feature type="region of interest" description="Disordered" evidence="1">
    <location>
        <begin position="192"/>
        <end position="264"/>
    </location>
</feature>
<protein>
    <submittedName>
        <fullName evidence="2">Uncharacterized protein</fullName>
    </submittedName>
</protein>
<evidence type="ECO:0000313" key="2">
    <source>
        <dbReference type="EMBL" id="ODV84044.1"/>
    </source>
</evidence>
<proteinExistence type="predicted"/>
<feature type="compositionally biased region" description="Low complexity" evidence="1">
    <location>
        <begin position="210"/>
        <end position="248"/>
    </location>
</feature>
<dbReference type="Gene3D" id="6.20.420.10">
    <property type="match status" value="1"/>
</dbReference>
<dbReference type="GO" id="GO:0016586">
    <property type="term" value="C:RSC-type complex"/>
    <property type="evidence" value="ECO:0007669"/>
    <property type="project" value="InterPro"/>
</dbReference>
<feature type="compositionally biased region" description="Basic and acidic residues" evidence="1">
    <location>
        <begin position="194"/>
        <end position="209"/>
    </location>
</feature>
<evidence type="ECO:0000256" key="1">
    <source>
        <dbReference type="SAM" id="MobiDB-lite"/>
    </source>
</evidence>
<dbReference type="AlphaFoldDB" id="A0A1E4SX38"/>